<accession>A0A8S1R1H6</accession>
<feature type="repeat" description="WD" evidence="3">
    <location>
        <begin position="2875"/>
        <end position="2915"/>
    </location>
</feature>
<evidence type="ECO:0000313" key="6">
    <source>
        <dbReference type="EMBL" id="CAD8121214.1"/>
    </source>
</evidence>
<dbReference type="InterPro" id="IPR007111">
    <property type="entry name" value="NACHT_NTPase"/>
</dbReference>
<gene>
    <name evidence="6" type="ORF">PSON_ATCC_30995.1.T1310011</name>
</gene>
<keyword evidence="2" id="KW-0677">Repeat</keyword>
<dbReference type="PROSITE" id="PS50082">
    <property type="entry name" value="WD_REPEATS_2"/>
    <property type="match status" value="3"/>
</dbReference>
<dbReference type="Pfam" id="PF05729">
    <property type="entry name" value="NACHT"/>
    <property type="match status" value="1"/>
</dbReference>
<feature type="repeat" description="WD" evidence="3">
    <location>
        <begin position="2288"/>
        <end position="2329"/>
    </location>
</feature>
<dbReference type="Proteomes" id="UP000692954">
    <property type="component" value="Unassembled WGS sequence"/>
</dbReference>
<dbReference type="SMART" id="SM00320">
    <property type="entry name" value="WD40"/>
    <property type="match status" value="8"/>
</dbReference>
<keyword evidence="1 3" id="KW-0853">WD repeat</keyword>
<dbReference type="InterPro" id="IPR050349">
    <property type="entry name" value="WD_LIS1/nudF_dynein_reg"/>
</dbReference>
<proteinExistence type="predicted"/>
<keyword evidence="7" id="KW-1185">Reference proteome</keyword>
<reference evidence="6" key="1">
    <citation type="submission" date="2021-01" db="EMBL/GenBank/DDBJ databases">
        <authorList>
            <consortium name="Genoscope - CEA"/>
            <person name="William W."/>
        </authorList>
    </citation>
    <scope>NUCLEOTIDE SEQUENCE</scope>
</reference>
<name>A0A8S1R1H6_9CILI</name>
<keyword evidence="4" id="KW-0175">Coiled coil</keyword>
<organism evidence="6 7">
    <name type="scientific">Paramecium sonneborni</name>
    <dbReference type="NCBI Taxonomy" id="65129"/>
    <lineage>
        <taxon>Eukaryota</taxon>
        <taxon>Sar</taxon>
        <taxon>Alveolata</taxon>
        <taxon>Ciliophora</taxon>
        <taxon>Intramacronucleata</taxon>
        <taxon>Oligohymenophorea</taxon>
        <taxon>Peniculida</taxon>
        <taxon>Parameciidae</taxon>
        <taxon>Paramecium</taxon>
    </lineage>
</organism>
<sequence length="3201" mass="378407">MNIKERKGKFCKNKTKILQLLQGLDSILINKGNPSQKFVINLEKKTLRGGGCGWSVEQDIQSSNLPCYIPLDFSSNIKKYSNIIAEKASIIFDKIKKNEVLIAFLWFQDNAIYIQSLCQNDQITLKHYSLIEKTLEKLMKCLDIYLQSSGYLFYQLLQICNCLIRVIFSYQLKNKDRFMQENLKQVFLEQIANIESLMQIESINIWITGVEFELQLIKTWLSHCRTNSKKSKQLGLAVLSGIVSSIAQLKPSDELIESLIESAKFILMNFFECYIKNPIQKYEVYYFFESLKWAILNQLLLGCSVQKQIKQIEEGYKKYIEPSKDWMIHFCWINVISDLITYRPIIHQKNISNIIKSNQPVYETFKQLLNSQHIISIPYDKTQARVRIFNVEKSDHQIFKELKIFQEYLISEEVHELKLWSKYINFEIKNKQNSNISNHDLNLQLLRSQTNCDEIFKLNTILQKLRDEILKLIDGVTQKRISLFNTKNEQQIQLKIQKQDLKSDLKQLKQKTLQFIYVCNEIEIKLNQEKVKISIIMEILQKNRDACLSKSQKQYQSCGDFSDKVKQSFEQLKLNSIFDILFLLFEFIYINYDGLKPKDQSELNKGNIYDQDNFKSTVTEIINEVNVFINLIKELQSNFTSILSQKPFQFEIEKAVSLKILTGKLQEIYQFSFFKQMIVQSKEFIQLNFSIEKWELESKNYQKQLKECRSLILIIFTIYKLLQINNIKLKIIQEKLTKQLSQIQENNQNSKNTQNLKDKILKIIKSQKAKLELVKSKYNSTETNQGETQEYANIIQSILQDIEWISKCDFDQQFKNNLITSFQEVFNKLKIILFIPNNKTQIIKEVLAIYDKNYENLSNEDPDQISQNSQLAIEGKKQSINKLDQENYFSQESELIKSLSNLLQMTKKIRFVLKSNLNIQLIMQNDQNKEQTLNKNKQDMSNIQPILKNLQEEIQITYQQLENIIQNIFDYKEENPLNQSQQCDLCQSYLILFDSNINQSNMMNNQLEEITLDENLNFMFQHQNLESIEKQNLKILTSFENNSYKVRELLAFNLIRAQYNVQEGTIQEICSNLLKQIWIVEKNPSVRRVLQNEEMIEMQKQIFSKDLSLFSNQLKKDMTNKLKQIEELENQIFKNNNSEELQTQFQQAYDEFEIFLENLDDMSENLKISMIFLKDISKNLQAIKCKLDQLIKNVSQIGNDVRRLRGKNIYELLQIRKEKVLKQKEENELNQIYIEQRTQEFDPKTGQKVTVENDQKTPQISFLLKDDQNDYNGEINEFLWDKNERYKDVLLLKGKAGSGKSRAARNIEEFLWKFDTLQPNWYPIYISLPSLNDPLHNLIDQALESETYNFDKLQIREFKEEIQNENLKIVLILDSYDEMKNVFIQTNLITTNRWSQDLNLKESGQKLKVIITCREEILTSKTYQSWFYGKSIDSFKEVQLVPFNLEQSSLYIKLFIKLSIRRELSQFYDMIKQLKGSGFVFSEFRNICLQLDSLIEEIITASQNQEILVEDQDAKKIVKKLQQIPQCQFVQEQQFLYLQKGLLSLWSELKFIQTIQNLKINDFLRTPFMIEIIVQILPKISQNYQQSSTVRELVQNNYKKLKYQILQQQQTLQNYKQKNAIKLEDTVNEAIEKQLSEIMFELEEQCFFDKYQISSKVEFQDSFIIQSNEKYHLKFDAEVIYQALKINQFTNYDFYEMFVNYYHQQQIQKWMELGKISNQEMISIDLLEFSQSLALDMIIHQQFQVNYQPKGRLTLSSINQANQKKQLQWEDQYFSELDSDFNYKLLIRKCSLLSSKGSQHSFTHKSIQEFFVAKYILNLLENIYNKRDEQQIDKKQLENSLMNNNSFNISHEHYQGALFLLKRKLQNNKEITKQLVSFVQLSNKKDSTFIRLASNSIFLLSFLGKNLGNQNFDSVSLSETCINGLSFCESVLSNTCFNKVSIDSCNFNNAIITDAIWNNIITKELVTFDYKGEIFFEIVLSENGDEFYTLSSFNYDQIILRQFSFKLDQKPKERRFNVQFKDKIKSIQIAKNLSIICCTTKSSIQLWNLKDQNNKINNNDCIILRNLLRTKVTLSSDGSQLLINMDNIIILLNEYFNLKTNNTITTTEKISDLRYQQNLKMAISLNAKLLAIVTDTKIILWDIQEYQNIIKVQEIEFNQDYIISIAFSKNGNYLVITTKYYNTIMETNNQKKINQICSFFSLSENYTALISPDNNYITFYGSQYLSLYQTININQFQQKHRIPHKLVDTKNLIAVISNNFELFACTSRFTIHIWNIKELNQIKYLGVLESDEYEMQELEFSHDCQYLISSSQEFILLIWDVKQMKLIKKFTSKIQISGLLFSSDRQVLVSHSKYEIVLWDMSNIQEPIIVREIQNIYEIVFLIVSKMLSHMILYLKTQKFIIRKTQNDESIQVISKELSFAIFNDDGNKFATYHRGMVEIWKLQDNIFVIEHTLEALNILLFFSSNNNNIQLQKNNYNYKCLLKEILTKDHEFCQYPQFENQSFQLILTVQNEFIEIQKVEQQSYYYIQKYPIIEAYFSSDSSILCFAIENKQIIIIDISTRIIISQINIDTSKICRLQLSEVDDILAIAHQNKEQIQIDLFTIKDRKNPHYLQSTQCSDIPHTMLFMNNNQYLIIGVYFIIERFDLDNFKQPQLVGFTKKDKQFIQHLDGQHLIYVNQKGYIQFLTSHSICNISGIHILDYAKQHFCYFLRDTYIIQIFLQQSQNLDYKKINAITNLCQDTDQQLNIKFHVKAILQTNTLDLLIFIAEYKQKKLQFIIFDLKKNAIINIIEDEDEYLCHFQLSEDDQYLVCAYADSHIKVWDMKTYKVLFKQKVNTDSLDKVLISTKGMVVSCYSSKLKIWNFKALMQQQNLEMEGHNYSLQNLMVSPDGQLLSSESSCEIKFWDLEELKLLYEEEDIQVSHGKFDNTGAYYAFTSQKGIVVCKFMSKFIIEKFIIDEGEEAIFYFTSDSQQIVKNFSEESILCNLKEVEKLKLSRLPSRFSIQKPIIKYTFSHNWKYAIAHSAFQIFEVDSEMKLKEIHCKEFLECKVQTFCLSNCLNMIAIQFDQEQIFIFSLLQMEIIKKIECNYPIEQSSFSLNDEFFILICCQEYLVFQIVNNQINQIKRVEVFFKCFPTIFPFQENQFIFIISNSLNNYRLIWVEVLLVLFVQEINQQQLHQIVIKEFKYINQKVQLKSRNQLL</sequence>
<evidence type="ECO:0000259" key="5">
    <source>
        <dbReference type="Pfam" id="PF05729"/>
    </source>
</evidence>
<evidence type="ECO:0000256" key="2">
    <source>
        <dbReference type="ARBA" id="ARBA00022737"/>
    </source>
</evidence>
<dbReference type="EMBL" id="CAJJDN010000131">
    <property type="protein sequence ID" value="CAD8121214.1"/>
    <property type="molecule type" value="Genomic_DNA"/>
</dbReference>
<comment type="caution">
    <text evidence="6">The sequence shown here is derived from an EMBL/GenBank/DDBJ whole genome shotgun (WGS) entry which is preliminary data.</text>
</comment>
<feature type="repeat" description="WD" evidence="3">
    <location>
        <begin position="2791"/>
        <end position="2832"/>
    </location>
</feature>
<protein>
    <recommendedName>
        <fullName evidence="5">NACHT domain-containing protein</fullName>
    </recommendedName>
</protein>
<evidence type="ECO:0000256" key="4">
    <source>
        <dbReference type="SAM" id="Coils"/>
    </source>
</evidence>
<feature type="coiled-coil region" evidence="4">
    <location>
        <begin position="691"/>
        <end position="753"/>
    </location>
</feature>
<dbReference type="OrthoDB" id="10250769at2759"/>
<feature type="domain" description="NACHT" evidence="5">
    <location>
        <begin position="1289"/>
        <end position="1449"/>
    </location>
</feature>
<evidence type="ECO:0000256" key="1">
    <source>
        <dbReference type="ARBA" id="ARBA00022574"/>
    </source>
</evidence>
<evidence type="ECO:0000313" key="7">
    <source>
        <dbReference type="Proteomes" id="UP000692954"/>
    </source>
</evidence>
<dbReference type="InterPro" id="IPR001680">
    <property type="entry name" value="WD40_rpt"/>
</dbReference>
<evidence type="ECO:0000256" key="3">
    <source>
        <dbReference type="PROSITE-ProRule" id="PRU00221"/>
    </source>
</evidence>
<dbReference type="PANTHER" id="PTHR44129">
    <property type="entry name" value="WD REPEAT-CONTAINING PROTEIN POP1"/>
    <property type="match status" value="1"/>
</dbReference>